<dbReference type="Proteomes" id="UP000627538">
    <property type="component" value="Unassembled WGS sequence"/>
</dbReference>
<dbReference type="InterPro" id="IPR012340">
    <property type="entry name" value="NA-bd_OB-fold"/>
</dbReference>
<dbReference type="InterPro" id="IPR011129">
    <property type="entry name" value="CSD"/>
</dbReference>
<dbReference type="Gene3D" id="2.40.50.140">
    <property type="entry name" value="Nucleic acid-binding proteins"/>
    <property type="match status" value="1"/>
</dbReference>
<dbReference type="InterPro" id="IPR050181">
    <property type="entry name" value="Cold_shock_domain"/>
</dbReference>
<dbReference type="PROSITE" id="PS51857">
    <property type="entry name" value="CSD_2"/>
    <property type="match status" value="1"/>
</dbReference>
<dbReference type="EMBL" id="JACRUO010000002">
    <property type="protein sequence ID" value="MBD3690012.1"/>
    <property type="molecule type" value="Genomic_DNA"/>
</dbReference>
<dbReference type="InterPro" id="IPR002059">
    <property type="entry name" value="CSP_DNA-bd"/>
</dbReference>
<comment type="caution">
    <text evidence="2">The sequence shown here is derived from an EMBL/GenBank/DDBJ whole genome shotgun (WGS) entry which is preliminary data.</text>
</comment>
<dbReference type="RefSeq" id="WP_191072119.1">
    <property type="nucleotide sequence ID" value="NZ_CP060506.1"/>
</dbReference>
<dbReference type="PRINTS" id="PR00050">
    <property type="entry name" value="COLDSHOCK"/>
</dbReference>
<protein>
    <submittedName>
        <fullName evidence="2">Cold-shock protein</fullName>
    </submittedName>
</protein>
<accession>A0A8I0GFR4</accession>
<sequence>MPSGRVKWYSAQKGFGFITADDGRDVFVGQAAVEAGVNLKTGMRVDFGVAEGRKGPQATSISVIETPPSLAKARRRRPRDMVGVVEDLIRLLDGASGSLRRGHYPDNSRKIAQVLRALAEDFDA</sequence>
<dbReference type="Pfam" id="PF00313">
    <property type="entry name" value="CSD"/>
    <property type="match status" value="1"/>
</dbReference>
<proteinExistence type="predicted"/>
<dbReference type="SMART" id="SM00357">
    <property type="entry name" value="CSP"/>
    <property type="match status" value="1"/>
</dbReference>
<evidence type="ECO:0000259" key="1">
    <source>
        <dbReference type="PROSITE" id="PS51857"/>
    </source>
</evidence>
<keyword evidence="3" id="KW-1185">Reference proteome</keyword>
<dbReference type="AlphaFoldDB" id="A0A8I0GFR4"/>
<feature type="domain" description="CSD" evidence="1">
    <location>
        <begin position="1"/>
        <end position="63"/>
    </location>
</feature>
<dbReference type="CDD" id="cd04458">
    <property type="entry name" value="CSP_CDS"/>
    <property type="match status" value="1"/>
</dbReference>
<organism evidence="2 3">
    <name type="scientific">Nanchangia anserum</name>
    <dbReference type="NCBI Taxonomy" id="2692125"/>
    <lineage>
        <taxon>Bacteria</taxon>
        <taxon>Bacillati</taxon>
        <taxon>Actinomycetota</taxon>
        <taxon>Actinomycetes</taxon>
        <taxon>Actinomycetales</taxon>
        <taxon>Actinomycetaceae</taxon>
        <taxon>Nanchangia</taxon>
    </lineage>
</organism>
<dbReference type="SUPFAM" id="SSF50249">
    <property type="entry name" value="Nucleic acid-binding proteins"/>
    <property type="match status" value="1"/>
</dbReference>
<name>A0A8I0GFR4_9ACTO</name>
<dbReference type="PANTHER" id="PTHR11544">
    <property type="entry name" value="COLD SHOCK DOMAIN CONTAINING PROTEINS"/>
    <property type="match status" value="1"/>
</dbReference>
<reference evidence="2 3" key="1">
    <citation type="submission" date="2020-08" db="EMBL/GenBank/DDBJ databases">
        <title>Winkia gen. nov., sp. nov., isolated from faeces of the Anser albifrons in China.</title>
        <authorList>
            <person name="Liu Q."/>
        </authorList>
    </citation>
    <scope>NUCLEOTIDE SEQUENCE [LARGE SCALE GENOMIC DNA]</scope>
    <source>
        <strain evidence="2 3">C62</strain>
    </source>
</reference>
<dbReference type="GO" id="GO:0003676">
    <property type="term" value="F:nucleic acid binding"/>
    <property type="evidence" value="ECO:0007669"/>
    <property type="project" value="InterPro"/>
</dbReference>
<evidence type="ECO:0000313" key="3">
    <source>
        <dbReference type="Proteomes" id="UP000627538"/>
    </source>
</evidence>
<evidence type="ECO:0000313" key="2">
    <source>
        <dbReference type="EMBL" id="MBD3690012.1"/>
    </source>
</evidence>
<gene>
    <name evidence="2" type="ORF">H8R10_07220</name>
</gene>